<keyword evidence="2 5" id="KW-0238">DNA-binding</keyword>
<dbReference type="InterPro" id="IPR036390">
    <property type="entry name" value="WH_DNA-bd_sf"/>
</dbReference>
<dbReference type="AlphaFoldDB" id="A0A1H1HC30"/>
<accession>A0A1H1HC30</accession>
<dbReference type="SUPFAM" id="SSF46785">
    <property type="entry name" value="Winged helix' DNA-binding domain"/>
    <property type="match status" value="1"/>
</dbReference>
<dbReference type="CDD" id="cd07377">
    <property type="entry name" value="WHTH_GntR"/>
    <property type="match status" value="1"/>
</dbReference>
<dbReference type="EMBL" id="FNKK01000002">
    <property type="protein sequence ID" value="SDR22980.1"/>
    <property type="molecule type" value="Genomic_DNA"/>
</dbReference>
<dbReference type="SMART" id="SM00895">
    <property type="entry name" value="FCD"/>
    <property type="match status" value="1"/>
</dbReference>
<dbReference type="Pfam" id="PF07729">
    <property type="entry name" value="FCD"/>
    <property type="match status" value="1"/>
</dbReference>
<dbReference type="GO" id="GO:0003677">
    <property type="term" value="F:DNA binding"/>
    <property type="evidence" value="ECO:0007669"/>
    <property type="project" value="UniProtKB-KW"/>
</dbReference>
<dbReference type="SUPFAM" id="SSF48008">
    <property type="entry name" value="GntR ligand-binding domain-like"/>
    <property type="match status" value="1"/>
</dbReference>
<protein>
    <submittedName>
        <fullName evidence="5">DNA-binding transcriptional regulator, FadR family</fullName>
    </submittedName>
</protein>
<dbReference type="GO" id="GO:0003700">
    <property type="term" value="F:DNA-binding transcription factor activity"/>
    <property type="evidence" value="ECO:0007669"/>
    <property type="project" value="InterPro"/>
</dbReference>
<gene>
    <name evidence="5" type="ORF">SAMN04489764_4268</name>
</gene>
<proteinExistence type="predicted"/>
<dbReference type="Gene3D" id="1.10.10.10">
    <property type="entry name" value="Winged helix-like DNA-binding domain superfamily/Winged helix DNA-binding domain"/>
    <property type="match status" value="1"/>
</dbReference>
<keyword evidence="3" id="KW-0804">Transcription</keyword>
<dbReference type="PROSITE" id="PS50949">
    <property type="entry name" value="HTH_GNTR"/>
    <property type="match status" value="1"/>
</dbReference>
<feature type="domain" description="HTH gntR-type" evidence="4">
    <location>
        <begin position="15"/>
        <end position="82"/>
    </location>
</feature>
<evidence type="ECO:0000259" key="4">
    <source>
        <dbReference type="PROSITE" id="PS50949"/>
    </source>
</evidence>
<sequence>MRAWHDSAMTEHGRAGAHDRVVSSLGMAIVNGDIPPDADLDVVALQERFSVSRTAVREALRVLAAKGLVGARPRRGTFVAPREHWALLDADVLRWRFADRVDERFLDELGEVRLTVEPAVARMAALRRTDRDLADLEDALAAMRTAVGRPAVDHVEADLAFHHALLRAAHNELMTQMATVIEAGLRLRDQFVHATLTSESTDKHAEVLLAVRRQRPKAAETAMRALIERSIADVELAKEVHGEQAGR</sequence>
<name>A0A1H1HC30_9ACTN</name>
<keyword evidence="1" id="KW-0805">Transcription regulation</keyword>
<dbReference type="PANTHER" id="PTHR43537">
    <property type="entry name" value="TRANSCRIPTIONAL REGULATOR, GNTR FAMILY"/>
    <property type="match status" value="1"/>
</dbReference>
<dbReference type="Gene3D" id="1.20.120.530">
    <property type="entry name" value="GntR ligand-binding domain-like"/>
    <property type="match status" value="1"/>
</dbReference>
<dbReference type="InterPro" id="IPR008920">
    <property type="entry name" value="TF_FadR/GntR_C"/>
</dbReference>
<dbReference type="InterPro" id="IPR036388">
    <property type="entry name" value="WH-like_DNA-bd_sf"/>
</dbReference>
<dbReference type="InterPro" id="IPR011711">
    <property type="entry name" value="GntR_C"/>
</dbReference>
<dbReference type="Pfam" id="PF00392">
    <property type="entry name" value="GntR"/>
    <property type="match status" value="1"/>
</dbReference>
<evidence type="ECO:0000256" key="3">
    <source>
        <dbReference type="ARBA" id="ARBA00023163"/>
    </source>
</evidence>
<reference evidence="5 6" key="1">
    <citation type="submission" date="2016-10" db="EMBL/GenBank/DDBJ databases">
        <authorList>
            <person name="de Groot N.N."/>
        </authorList>
    </citation>
    <scope>NUCLEOTIDE SEQUENCE [LARGE SCALE GENOMIC DNA]</scope>
    <source>
        <strain evidence="5 6">DSM 43794</strain>
    </source>
</reference>
<dbReference type="SMART" id="SM00345">
    <property type="entry name" value="HTH_GNTR"/>
    <property type="match status" value="1"/>
</dbReference>
<evidence type="ECO:0000313" key="6">
    <source>
        <dbReference type="Proteomes" id="UP000217103"/>
    </source>
</evidence>
<evidence type="ECO:0000256" key="2">
    <source>
        <dbReference type="ARBA" id="ARBA00023125"/>
    </source>
</evidence>
<dbReference type="STRING" id="35622.SAMN04489764_4268"/>
<dbReference type="InterPro" id="IPR000524">
    <property type="entry name" value="Tscrpt_reg_HTH_GntR"/>
</dbReference>
<evidence type="ECO:0000313" key="5">
    <source>
        <dbReference type="EMBL" id="SDR22980.1"/>
    </source>
</evidence>
<evidence type="ECO:0000256" key="1">
    <source>
        <dbReference type="ARBA" id="ARBA00023015"/>
    </source>
</evidence>
<dbReference type="PANTHER" id="PTHR43537:SF44">
    <property type="entry name" value="GNTR FAMILY REGULATORY PROTEIN"/>
    <property type="match status" value="1"/>
</dbReference>
<organism evidence="5 6">
    <name type="scientific">Thermostaphylospora chromogena</name>
    <dbReference type="NCBI Taxonomy" id="35622"/>
    <lineage>
        <taxon>Bacteria</taxon>
        <taxon>Bacillati</taxon>
        <taxon>Actinomycetota</taxon>
        <taxon>Actinomycetes</taxon>
        <taxon>Streptosporangiales</taxon>
        <taxon>Thermomonosporaceae</taxon>
        <taxon>Thermostaphylospora</taxon>
    </lineage>
</organism>
<keyword evidence="6" id="KW-1185">Reference proteome</keyword>
<dbReference type="Proteomes" id="UP000217103">
    <property type="component" value="Unassembled WGS sequence"/>
</dbReference>